<feature type="transmembrane region" description="Helical" evidence="1">
    <location>
        <begin position="12"/>
        <end position="31"/>
    </location>
</feature>
<proteinExistence type="predicted"/>
<keyword evidence="1" id="KW-0812">Transmembrane</keyword>
<keyword evidence="1" id="KW-1133">Transmembrane helix</keyword>
<name>A0A3P7K2T5_STRVU</name>
<keyword evidence="3" id="KW-1185">Reference proteome</keyword>
<dbReference type="AlphaFoldDB" id="A0A3P7K2T5"/>
<dbReference type="EMBL" id="UYYB01119000">
    <property type="protein sequence ID" value="VDM82717.1"/>
    <property type="molecule type" value="Genomic_DNA"/>
</dbReference>
<evidence type="ECO:0000256" key="1">
    <source>
        <dbReference type="SAM" id="Phobius"/>
    </source>
</evidence>
<gene>
    <name evidence="2" type="ORF">SVUK_LOCUS17715</name>
</gene>
<protein>
    <submittedName>
        <fullName evidence="2">Uncharacterized protein</fullName>
    </submittedName>
</protein>
<evidence type="ECO:0000313" key="2">
    <source>
        <dbReference type="EMBL" id="VDM82717.1"/>
    </source>
</evidence>
<dbReference type="Proteomes" id="UP000270094">
    <property type="component" value="Unassembled WGS sequence"/>
</dbReference>
<organism evidence="2 3">
    <name type="scientific">Strongylus vulgaris</name>
    <name type="common">Blood worm</name>
    <dbReference type="NCBI Taxonomy" id="40348"/>
    <lineage>
        <taxon>Eukaryota</taxon>
        <taxon>Metazoa</taxon>
        <taxon>Ecdysozoa</taxon>
        <taxon>Nematoda</taxon>
        <taxon>Chromadorea</taxon>
        <taxon>Rhabditida</taxon>
        <taxon>Rhabditina</taxon>
        <taxon>Rhabditomorpha</taxon>
        <taxon>Strongyloidea</taxon>
        <taxon>Strongylidae</taxon>
        <taxon>Strongylus</taxon>
    </lineage>
</organism>
<accession>A0A3P7K2T5</accession>
<sequence length="129" mass="14401">MSPRRERSAETWSGSGAAAAFMVWIAVISAGRIRGDISPVGLTGFDTGVDKRKKLMREFRFRLVMLPVEYGRRGPCGPSLDFSLIVLLLRISIAYTFEDFLAKLICNWYWLPVARDVLQSDPASCSSPL</sequence>
<reference evidence="2 3" key="1">
    <citation type="submission" date="2018-11" db="EMBL/GenBank/DDBJ databases">
        <authorList>
            <consortium name="Pathogen Informatics"/>
        </authorList>
    </citation>
    <scope>NUCLEOTIDE SEQUENCE [LARGE SCALE GENOMIC DNA]</scope>
</reference>
<evidence type="ECO:0000313" key="3">
    <source>
        <dbReference type="Proteomes" id="UP000270094"/>
    </source>
</evidence>
<keyword evidence="1" id="KW-0472">Membrane</keyword>